<evidence type="ECO:0000313" key="1">
    <source>
        <dbReference type="EMBL" id="CAH6662031.1"/>
    </source>
</evidence>
<organism evidence="1 2">
    <name type="scientific">Pseudocitrobacter vendiensis</name>
    <dbReference type="NCBI Taxonomy" id="2488306"/>
    <lineage>
        <taxon>Bacteria</taxon>
        <taxon>Pseudomonadati</taxon>
        <taxon>Pseudomonadota</taxon>
        <taxon>Gammaproteobacteria</taxon>
        <taxon>Enterobacterales</taxon>
        <taxon>Enterobacteriaceae</taxon>
        <taxon>Pseudocitrobacter</taxon>
    </lineage>
</organism>
<dbReference type="InterPro" id="IPR024753">
    <property type="entry name" value="AriR"/>
</dbReference>
<dbReference type="EMBL" id="CALSBS010000034">
    <property type="protein sequence ID" value="CAH6662031.1"/>
    <property type="molecule type" value="Genomic_DNA"/>
</dbReference>
<dbReference type="Proteomes" id="UP001152651">
    <property type="component" value="Unassembled WGS sequence"/>
</dbReference>
<dbReference type="Pfam" id="PF10798">
    <property type="entry name" value="YmgB"/>
    <property type="match status" value="1"/>
</dbReference>
<proteinExistence type="predicted"/>
<gene>
    <name evidence="1" type="ORF">FBBNIHIM_23265</name>
</gene>
<evidence type="ECO:0000313" key="2">
    <source>
        <dbReference type="Proteomes" id="UP001152651"/>
    </source>
</evidence>
<keyword evidence="2" id="KW-1185">Reference proteome</keyword>
<accession>A0ABM9FFM1</accession>
<protein>
    <submittedName>
        <fullName evidence="1">Biofilm development protein YmgB/AriR</fullName>
    </submittedName>
</protein>
<name>A0ABM9FFM1_9ENTR</name>
<reference evidence="1" key="1">
    <citation type="submission" date="2022-05" db="EMBL/GenBank/DDBJ databases">
        <authorList>
            <person name="Blom J."/>
        </authorList>
    </citation>
    <scope>NUCLEOTIDE SEQUENCE</scope>
    <source>
        <strain evidence="1">Type strain: CPO20170097</strain>
    </source>
</reference>
<comment type="caution">
    <text evidence="1">The sequence shown here is derived from an EMBL/GenBank/DDBJ whole genome shotgun (WGS) entry which is preliminary data.</text>
</comment>
<sequence length="88" mass="9689">MLQQYDFYQSIQNKALSEHFLKAGDMLADEAEILGGAVRHLMAAGETINNKNIITALIESLECTDSVVSADVIRKALEIVVDHTLDDI</sequence>
<dbReference type="RefSeq" id="WP_253899182.1">
    <property type="nucleotide sequence ID" value="NZ_CALSBS010000034.1"/>
</dbReference>
<dbReference type="Gene3D" id="1.20.5.5260">
    <property type="match status" value="1"/>
</dbReference>